<dbReference type="InterPro" id="IPR029058">
    <property type="entry name" value="AB_hydrolase_fold"/>
</dbReference>
<evidence type="ECO:0000313" key="4">
    <source>
        <dbReference type="Proteomes" id="UP000054537"/>
    </source>
</evidence>
<organism evidence="3 4">
    <name type="scientific">Actinoplanes utahensis</name>
    <dbReference type="NCBI Taxonomy" id="1869"/>
    <lineage>
        <taxon>Bacteria</taxon>
        <taxon>Bacillati</taxon>
        <taxon>Actinomycetota</taxon>
        <taxon>Actinomycetes</taxon>
        <taxon>Micromonosporales</taxon>
        <taxon>Micromonosporaceae</taxon>
        <taxon>Actinoplanes</taxon>
    </lineage>
</organism>
<evidence type="ECO:0000256" key="1">
    <source>
        <dbReference type="ARBA" id="ARBA00007169"/>
    </source>
</evidence>
<dbReference type="STRING" id="1869.MB27_05350"/>
<dbReference type="InterPro" id="IPR012223">
    <property type="entry name" value="TEII"/>
</dbReference>
<gene>
    <name evidence="3" type="ORF">MB27_05350</name>
</gene>
<keyword evidence="4" id="KW-1185">Reference proteome</keyword>
<protein>
    <recommendedName>
        <fullName evidence="2">Thioesterase domain-containing protein</fullName>
    </recommendedName>
</protein>
<evidence type="ECO:0000259" key="2">
    <source>
        <dbReference type="Pfam" id="PF00975"/>
    </source>
</evidence>
<dbReference type="eggNOG" id="COG3208">
    <property type="taxonomic scope" value="Bacteria"/>
</dbReference>
<name>A0A0A6UQJ0_ACTUT</name>
<dbReference type="Gene3D" id="3.40.50.1820">
    <property type="entry name" value="alpha/beta hydrolase"/>
    <property type="match status" value="1"/>
</dbReference>
<dbReference type="PANTHER" id="PTHR11487">
    <property type="entry name" value="THIOESTERASE"/>
    <property type="match status" value="1"/>
</dbReference>
<dbReference type="AlphaFoldDB" id="A0A0A6UQJ0"/>
<dbReference type="Pfam" id="PF00975">
    <property type="entry name" value="Thioesterase"/>
    <property type="match status" value="1"/>
</dbReference>
<dbReference type="PANTHER" id="PTHR11487:SF0">
    <property type="entry name" value="S-ACYL FATTY ACID SYNTHASE THIOESTERASE, MEDIUM CHAIN"/>
    <property type="match status" value="1"/>
</dbReference>
<feature type="domain" description="Thioesterase" evidence="2">
    <location>
        <begin position="13"/>
        <end position="234"/>
    </location>
</feature>
<dbReference type="GO" id="GO:0008610">
    <property type="term" value="P:lipid biosynthetic process"/>
    <property type="evidence" value="ECO:0007669"/>
    <property type="project" value="TreeGrafter"/>
</dbReference>
<dbReference type="Proteomes" id="UP000054537">
    <property type="component" value="Unassembled WGS sequence"/>
</dbReference>
<accession>A0A0A6UQJ0</accession>
<proteinExistence type="inferred from homology"/>
<sequence length="250" mass="27620">MRRSGGHSQPALRLICLPNAGAGASMFNGWSLPDPLRAEIWAVQPPGRENRRQEPAFRRLDQLVPQLAEQLVPALDVPYALLGHSMGALLAFELCRELRHRRAPLPVRLFVSAHRAPDLPPWRPAASTLPPPQFRARLAEMAGPSSVGRIDPELLDFLAPMIRADFELCETYRYRPQEPLTMPITCFTAVDDPEVRVDEMLGWQRHTTGTCQVYPFTGGHLFLRDHAADVLGCVAADLAAEPAEVPGGAE</sequence>
<evidence type="ECO:0000313" key="3">
    <source>
        <dbReference type="EMBL" id="KHD78400.1"/>
    </source>
</evidence>
<comment type="caution">
    <text evidence="3">The sequence shown here is derived from an EMBL/GenBank/DDBJ whole genome shotgun (WGS) entry which is preliminary data.</text>
</comment>
<dbReference type="SUPFAM" id="SSF53474">
    <property type="entry name" value="alpha/beta-Hydrolases"/>
    <property type="match status" value="1"/>
</dbReference>
<dbReference type="EMBL" id="JRTT01000005">
    <property type="protein sequence ID" value="KHD78400.1"/>
    <property type="molecule type" value="Genomic_DNA"/>
</dbReference>
<comment type="similarity">
    <text evidence="1">Belongs to the thioesterase family.</text>
</comment>
<dbReference type="InterPro" id="IPR001031">
    <property type="entry name" value="Thioesterase"/>
</dbReference>
<reference evidence="3 4" key="1">
    <citation type="submission" date="2014-10" db="EMBL/GenBank/DDBJ databases">
        <title>Draft genome sequence of Actinoplanes utahensis NRRL 12052.</title>
        <authorList>
            <person name="Velasco-Bucheli B."/>
            <person name="del Cerro C."/>
            <person name="Hormigo D."/>
            <person name="Garcia J.L."/>
            <person name="Acebal C."/>
            <person name="Arroyo M."/>
            <person name="de la Mata I."/>
        </authorList>
    </citation>
    <scope>NUCLEOTIDE SEQUENCE [LARGE SCALE GENOMIC DNA]</scope>
    <source>
        <strain evidence="3 4">NRRL 12052</strain>
    </source>
</reference>